<dbReference type="RefSeq" id="WP_008725127.1">
    <property type="nucleotide sequence ID" value="NZ_JH994111.1"/>
</dbReference>
<dbReference type="Proteomes" id="UP000011663">
    <property type="component" value="Unassembled WGS sequence"/>
</dbReference>
<evidence type="ECO:0000256" key="1">
    <source>
        <dbReference type="SAM" id="MobiDB-lite"/>
    </source>
</evidence>
<dbReference type="STRING" id="1289135.A966_10427"/>
<feature type="region of interest" description="Disordered" evidence="1">
    <location>
        <begin position="1"/>
        <end position="25"/>
    </location>
</feature>
<reference evidence="2 3" key="1">
    <citation type="submission" date="2012-07" db="EMBL/GenBank/DDBJ databases">
        <title>Genome sequence of Brachyspira sp. 30446, isolated from a pig with mucohaemorrhagic colitis.</title>
        <authorList>
            <person name="Rubin J.E."/>
            <person name="Fernando C."/>
            <person name="Harding J.C.S."/>
            <person name="Hill J.E."/>
        </authorList>
    </citation>
    <scope>NUCLEOTIDE SEQUENCE [LARGE SCALE GENOMIC DNA]</scope>
    <source>
        <strain evidence="2 3">30446</strain>
    </source>
</reference>
<feature type="compositionally biased region" description="Polar residues" evidence="1">
    <location>
        <begin position="9"/>
        <end position="25"/>
    </location>
</feature>
<dbReference type="GeneID" id="66488494"/>
<gene>
    <name evidence="2" type="ORF">A966_10427</name>
</gene>
<evidence type="ECO:0000313" key="2">
    <source>
        <dbReference type="EMBL" id="EKV56482.1"/>
    </source>
</evidence>
<evidence type="ECO:0000313" key="3">
    <source>
        <dbReference type="Proteomes" id="UP000011663"/>
    </source>
</evidence>
<proteinExistence type="predicted"/>
<dbReference type="AlphaFoldDB" id="A0A2U4EYE1"/>
<sequence>MRDEDKIANITNDNEPTSGDISDSWYVNDNSDEMTVIDRLKPNDKINYEYFINMEYTKNKIVDLLKNMPKKVTKSAIIMIQDKNR</sequence>
<protein>
    <submittedName>
        <fullName evidence="2">RNA polymerase sigma 28 subunit FliA/WhiG</fullName>
    </submittedName>
</protein>
<name>A0A2U4EYE1_9SPIR</name>
<comment type="caution">
    <text evidence="2">The sequence shown here is derived from an EMBL/GenBank/DDBJ whole genome shotgun (WGS) entry which is preliminary data.</text>
</comment>
<organism evidence="2 3">
    <name type="scientific">Brachyspira hampsonii 30446</name>
    <dbReference type="NCBI Taxonomy" id="1289135"/>
    <lineage>
        <taxon>Bacteria</taxon>
        <taxon>Pseudomonadati</taxon>
        <taxon>Spirochaetota</taxon>
        <taxon>Spirochaetia</taxon>
        <taxon>Brachyspirales</taxon>
        <taxon>Brachyspiraceae</taxon>
        <taxon>Brachyspira</taxon>
    </lineage>
</organism>
<accession>A0A2U4EYE1</accession>
<dbReference type="EMBL" id="ALNZ01000030">
    <property type="protein sequence ID" value="EKV56482.1"/>
    <property type="molecule type" value="Genomic_DNA"/>
</dbReference>